<dbReference type="InterPro" id="IPR036388">
    <property type="entry name" value="WH-like_DNA-bd_sf"/>
</dbReference>
<keyword evidence="3 13" id="KW-0678">Repressor</keyword>
<feature type="active site" description="For autocatalytic cleavage activity" evidence="13">
    <location>
        <position position="119"/>
    </location>
</feature>
<evidence type="ECO:0000256" key="10">
    <source>
        <dbReference type="ARBA" id="ARBA00023163"/>
    </source>
</evidence>
<evidence type="ECO:0000256" key="5">
    <source>
        <dbReference type="ARBA" id="ARBA00022763"/>
    </source>
</evidence>
<dbReference type="NCBIfam" id="TIGR00498">
    <property type="entry name" value="lexA"/>
    <property type="match status" value="1"/>
</dbReference>
<dbReference type="InterPro" id="IPR015927">
    <property type="entry name" value="Peptidase_S24_S26A/B/C"/>
</dbReference>
<evidence type="ECO:0000256" key="3">
    <source>
        <dbReference type="ARBA" id="ARBA00022491"/>
    </source>
</evidence>
<dbReference type="HAMAP" id="MF_00015">
    <property type="entry name" value="LexA"/>
    <property type="match status" value="1"/>
</dbReference>
<keyword evidence="10 13" id="KW-0804">Transcription</keyword>
<keyword evidence="12 13" id="KW-0742">SOS response</keyword>
<feature type="domain" description="Peptidase S24/S26A/S26B/S26C" evidence="15">
    <location>
        <begin position="77"/>
        <end position="191"/>
    </location>
</feature>
<keyword evidence="8 13" id="KW-0805">Transcription regulation</keyword>
<dbReference type="Gene3D" id="2.10.109.10">
    <property type="entry name" value="Umud Fragment, subunit A"/>
    <property type="match status" value="1"/>
</dbReference>
<dbReference type="GO" id="GO:0006281">
    <property type="term" value="P:DNA repair"/>
    <property type="evidence" value="ECO:0007669"/>
    <property type="project" value="UniProtKB-UniRule"/>
</dbReference>
<dbReference type="InterPro" id="IPR006200">
    <property type="entry name" value="LexA"/>
</dbReference>
<feature type="domain" description="LexA repressor DNA-binding" evidence="16">
    <location>
        <begin position="1"/>
        <end position="65"/>
    </location>
</feature>
<keyword evidence="7 13" id="KW-0068">Autocatalytic cleavage</keyword>
<dbReference type="EMBL" id="NDXW01000001">
    <property type="protein sequence ID" value="RDH44016.1"/>
    <property type="molecule type" value="Genomic_DNA"/>
</dbReference>
<evidence type="ECO:0000313" key="18">
    <source>
        <dbReference type="Proteomes" id="UP000257039"/>
    </source>
</evidence>
<evidence type="ECO:0000256" key="11">
    <source>
        <dbReference type="ARBA" id="ARBA00023204"/>
    </source>
</evidence>
<dbReference type="Gene3D" id="1.10.10.10">
    <property type="entry name" value="Winged helix-like DNA-binding domain superfamily/Winged helix DNA-binding domain"/>
    <property type="match status" value="1"/>
</dbReference>
<evidence type="ECO:0000259" key="16">
    <source>
        <dbReference type="Pfam" id="PF01726"/>
    </source>
</evidence>
<dbReference type="InterPro" id="IPR006197">
    <property type="entry name" value="Peptidase_S24_LexA"/>
</dbReference>
<evidence type="ECO:0000256" key="6">
    <source>
        <dbReference type="ARBA" id="ARBA00022801"/>
    </source>
</evidence>
<dbReference type="GO" id="GO:0006508">
    <property type="term" value="P:proteolysis"/>
    <property type="evidence" value="ECO:0007669"/>
    <property type="project" value="InterPro"/>
</dbReference>
<evidence type="ECO:0000256" key="8">
    <source>
        <dbReference type="ARBA" id="ARBA00023015"/>
    </source>
</evidence>
<dbReference type="PRINTS" id="PR00726">
    <property type="entry name" value="LEXASERPTASE"/>
</dbReference>
<dbReference type="Pfam" id="PF01726">
    <property type="entry name" value="LexA_DNA_bind"/>
    <property type="match status" value="1"/>
</dbReference>
<dbReference type="InterPro" id="IPR039418">
    <property type="entry name" value="LexA-like"/>
</dbReference>
<dbReference type="InterPro" id="IPR006199">
    <property type="entry name" value="LexA_DNA-bd_dom"/>
</dbReference>
<comment type="caution">
    <text evidence="17">The sequence shown here is derived from an EMBL/GenBank/DDBJ whole genome shotgun (WGS) entry which is preliminary data.</text>
</comment>
<gene>
    <name evidence="13" type="primary">lexA</name>
    <name evidence="17" type="ORF">B9G39_11470</name>
</gene>
<dbReference type="InterPro" id="IPR050077">
    <property type="entry name" value="LexA_repressor"/>
</dbReference>
<dbReference type="Proteomes" id="UP000257039">
    <property type="component" value="Unassembled WGS sequence"/>
</dbReference>
<dbReference type="InterPro" id="IPR036286">
    <property type="entry name" value="LexA/Signal_pep-like_sf"/>
</dbReference>
<evidence type="ECO:0000256" key="13">
    <source>
        <dbReference type="HAMAP-Rule" id="MF_00015"/>
    </source>
</evidence>
<comment type="catalytic activity">
    <reaction evidence="13">
        <text>Hydrolysis of Ala-|-Gly bond in repressor LexA.</text>
        <dbReference type="EC" id="3.4.21.88"/>
    </reaction>
</comment>
<comment type="function">
    <text evidence="13">Represses a number of genes involved in the response to DNA damage (SOS response), including recA and lexA. In the presence of single-stranded DNA, RecA interacts with LexA causing an autocatalytic cleavage which disrupts the DNA-binding part of LexA, leading to derepression of the SOS regulon and eventually DNA repair.</text>
</comment>
<dbReference type="CDD" id="cd06529">
    <property type="entry name" value="S24_LexA-like"/>
    <property type="match status" value="1"/>
</dbReference>
<dbReference type="PANTHER" id="PTHR33516:SF2">
    <property type="entry name" value="LEXA REPRESSOR-RELATED"/>
    <property type="match status" value="1"/>
</dbReference>
<dbReference type="SUPFAM" id="SSF51306">
    <property type="entry name" value="LexA/Signal peptidase"/>
    <property type="match status" value="1"/>
</dbReference>
<name>A0A4P9VMB0_9GAMM</name>
<comment type="similarity">
    <text evidence="1 13 14">Belongs to the peptidase S24 family.</text>
</comment>
<dbReference type="GO" id="GO:0004252">
    <property type="term" value="F:serine-type endopeptidase activity"/>
    <property type="evidence" value="ECO:0007669"/>
    <property type="project" value="UniProtKB-UniRule"/>
</dbReference>
<keyword evidence="5 13" id="KW-0227">DNA damage</keyword>
<proteinExistence type="inferred from homology"/>
<dbReference type="GO" id="GO:0045892">
    <property type="term" value="P:negative regulation of DNA-templated transcription"/>
    <property type="evidence" value="ECO:0007669"/>
    <property type="project" value="UniProtKB-UniRule"/>
</dbReference>
<keyword evidence="6 13" id="KW-0378">Hydrolase</keyword>
<protein>
    <recommendedName>
        <fullName evidence="13">LexA repressor</fullName>
        <ecNumber evidence="13">3.4.21.88</ecNumber>
    </recommendedName>
</protein>
<keyword evidence="9 13" id="KW-0238">DNA-binding</keyword>
<evidence type="ECO:0000256" key="12">
    <source>
        <dbReference type="ARBA" id="ARBA00023236"/>
    </source>
</evidence>
<dbReference type="SUPFAM" id="SSF46785">
    <property type="entry name" value="Winged helix' DNA-binding domain"/>
    <property type="match status" value="1"/>
</dbReference>
<dbReference type="FunFam" id="1.10.10.10:FF:000009">
    <property type="entry name" value="LexA repressor"/>
    <property type="match status" value="1"/>
</dbReference>
<dbReference type="GO" id="GO:0006260">
    <property type="term" value="P:DNA replication"/>
    <property type="evidence" value="ECO:0007669"/>
    <property type="project" value="UniProtKB-UniRule"/>
</dbReference>
<sequence>MTKLTARQAEILQFIKEHIEATGYPPTRAEIAKQLGFRSPNAAEEHLKALARKGAIEIIPGTSRGIRLPSGDISGLPIVGNVAAGSPILAAEHIENYCAIEPGFFNPKADYFLRVKGMSMKDAGIFEGDLIAVHKTHEARNGQIIVARIASDVTVKRFHQLRNKVTLYPENDEFNPIDVDLKRDEFTIEGLCVGVIRH</sequence>
<evidence type="ECO:0000259" key="15">
    <source>
        <dbReference type="Pfam" id="PF00717"/>
    </source>
</evidence>
<dbReference type="GO" id="GO:0003677">
    <property type="term" value="F:DNA binding"/>
    <property type="evidence" value="ECO:0007669"/>
    <property type="project" value="UniProtKB-UniRule"/>
</dbReference>
<dbReference type="AlphaFoldDB" id="A0A4P9VMB0"/>
<feature type="DNA-binding region" description="H-T-H motif" evidence="13">
    <location>
        <begin position="28"/>
        <end position="48"/>
    </location>
</feature>
<accession>A0A4P9VMB0</accession>
<keyword evidence="4 13" id="KW-0235">DNA replication</keyword>
<evidence type="ECO:0000256" key="14">
    <source>
        <dbReference type="RuleBase" id="RU003991"/>
    </source>
</evidence>
<feature type="site" description="Cleavage; by autolysis" evidence="13">
    <location>
        <begin position="84"/>
        <end position="85"/>
    </location>
</feature>
<keyword evidence="11 13" id="KW-0234">DNA repair</keyword>
<dbReference type="EC" id="3.4.21.88" evidence="13"/>
<evidence type="ECO:0000256" key="1">
    <source>
        <dbReference type="ARBA" id="ARBA00007484"/>
    </source>
</evidence>
<evidence type="ECO:0000313" key="17">
    <source>
        <dbReference type="EMBL" id="RDH44016.1"/>
    </source>
</evidence>
<evidence type="ECO:0000256" key="7">
    <source>
        <dbReference type="ARBA" id="ARBA00022813"/>
    </source>
</evidence>
<keyword evidence="18" id="KW-1185">Reference proteome</keyword>
<dbReference type="PANTHER" id="PTHR33516">
    <property type="entry name" value="LEXA REPRESSOR"/>
    <property type="match status" value="1"/>
</dbReference>
<evidence type="ECO:0000256" key="2">
    <source>
        <dbReference type="ARBA" id="ARBA00011738"/>
    </source>
</evidence>
<evidence type="ECO:0000256" key="9">
    <source>
        <dbReference type="ARBA" id="ARBA00023125"/>
    </source>
</evidence>
<feature type="active site" description="For autocatalytic cleavage activity" evidence="13">
    <location>
        <position position="156"/>
    </location>
</feature>
<dbReference type="InterPro" id="IPR036390">
    <property type="entry name" value="WH_DNA-bd_sf"/>
</dbReference>
<dbReference type="FunFam" id="2.10.109.10:FF:000001">
    <property type="entry name" value="LexA repressor"/>
    <property type="match status" value="1"/>
</dbReference>
<reference evidence="17 18" key="1">
    <citation type="submission" date="2017-04" db="EMBL/GenBank/DDBJ databases">
        <title>Draft genome sequence of Zooshikella ganghwensis VG4 isolated from Red Sea sediments.</title>
        <authorList>
            <person name="Rehman Z."/>
            <person name="Alam I."/>
            <person name="Kamau A."/>
            <person name="Bajic V."/>
            <person name="Leiknes T."/>
        </authorList>
    </citation>
    <scope>NUCLEOTIDE SEQUENCE [LARGE SCALE GENOMIC DNA]</scope>
    <source>
        <strain evidence="17 18">VG4</strain>
    </source>
</reference>
<dbReference type="Pfam" id="PF00717">
    <property type="entry name" value="Peptidase_S24"/>
    <property type="match status" value="1"/>
</dbReference>
<comment type="subunit">
    <text evidence="2 13">Homodimer.</text>
</comment>
<dbReference type="RefSeq" id="WP_027709104.1">
    <property type="nucleotide sequence ID" value="NZ_JAEVHG010000019.1"/>
</dbReference>
<evidence type="ECO:0000256" key="4">
    <source>
        <dbReference type="ARBA" id="ARBA00022705"/>
    </source>
</evidence>
<organism evidence="17 18">
    <name type="scientific">Zooshikella ganghwensis</name>
    <dbReference type="NCBI Taxonomy" id="202772"/>
    <lineage>
        <taxon>Bacteria</taxon>
        <taxon>Pseudomonadati</taxon>
        <taxon>Pseudomonadota</taxon>
        <taxon>Gammaproteobacteria</taxon>
        <taxon>Oceanospirillales</taxon>
        <taxon>Zooshikellaceae</taxon>
        <taxon>Zooshikella</taxon>
    </lineage>
</organism>
<dbReference type="GO" id="GO:0009432">
    <property type="term" value="P:SOS response"/>
    <property type="evidence" value="ECO:0007669"/>
    <property type="project" value="UniProtKB-UniRule"/>
</dbReference>